<feature type="non-terminal residue" evidence="1">
    <location>
        <position position="1"/>
    </location>
</feature>
<feature type="non-terminal residue" evidence="1">
    <location>
        <position position="51"/>
    </location>
</feature>
<sequence>QAVFDWARYTYSLVVLGAVFCCAVSQHHFEKHSRIITANAQAVLAGSLYRK</sequence>
<accession>A0ABD0N5S5</accession>
<reference evidence="1 2" key="1">
    <citation type="submission" date="2024-05" db="EMBL/GenBank/DDBJ databases">
        <title>Genome sequencing and assembly of Indian major carp, Cirrhinus mrigala (Hamilton, 1822).</title>
        <authorList>
            <person name="Mohindra V."/>
            <person name="Chowdhury L.M."/>
            <person name="Lal K."/>
            <person name="Jena J.K."/>
        </authorList>
    </citation>
    <scope>NUCLEOTIDE SEQUENCE [LARGE SCALE GENOMIC DNA]</scope>
    <source>
        <strain evidence="1">CM1030</strain>
        <tissue evidence="1">Blood</tissue>
    </source>
</reference>
<dbReference type="Proteomes" id="UP001529510">
    <property type="component" value="Unassembled WGS sequence"/>
</dbReference>
<gene>
    <name evidence="1" type="ORF">M9458_047891</name>
</gene>
<dbReference type="EMBL" id="JAMKFB020000024">
    <property type="protein sequence ID" value="KAL0156645.1"/>
    <property type="molecule type" value="Genomic_DNA"/>
</dbReference>
<protein>
    <submittedName>
        <fullName evidence="1">Uncharacterized protein</fullName>
    </submittedName>
</protein>
<keyword evidence="2" id="KW-1185">Reference proteome</keyword>
<name>A0ABD0N5S5_CIRMR</name>
<dbReference type="AlphaFoldDB" id="A0ABD0N5S5"/>
<evidence type="ECO:0000313" key="1">
    <source>
        <dbReference type="EMBL" id="KAL0156645.1"/>
    </source>
</evidence>
<organism evidence="1 2">
    <name type="scientific">Cirrhinus mrigala</name>
    <name type="common">Mrigala</name>
    <dbReference type="NCBI Taxonomy" id="683832"/>
    <lineage>
        <taxon>Eukaryota</taxon>
        <taxon>Metazoa</taxon>
        <taxon>Chordata</taxon>
        <taxon>Craniata</taxon>
        <taxon>Vertebrata</taxon>
        <taxon>Euteleostomi</taxon>
        <taxon>Actinopterygii</taxon>
        <taxon>Neopterygii</taxon>
        <taxon>Teleostei</taxon>
        <taxon>Ostariophysi</taxon>
        <taxon>Cypriniformes</taxon>
        <taxon>Cyprinidae</taxon>
        <taxon>Labeoninae</taxon>
        <taxon>Labeonini</taxon>
        <taxon>Cirrhinus</taxon>
    </lineage>
</organism>
<evidence type="ECO:0000313" key="2">
    <source>
        <dbReference type="Proteomes" id="UP001529510"/>
    </source>
</evidence>
<proteinExistence type="predicted"/>
<comment type="caution">
    <text evidence="1">The sequence shown here is derived from an EMBL/GenBank/DDBJ whole genome shotgun (WGS) entry which is preliminary data.</text>
</comment>